<feature type="compositionally biased region" description="Polar residues" evidence="1">
    <location>
        <begin position="12"/>
        <end position="26"/>
    </location>
</feature>
<dbReference type="Proteomes" id="UP000006729">
    <property type="component" value="Chromosome 10"/>
</dbReference>
<protein>
    <submittedName>
        <fullName evidence="2">Uncharacterized protein</fullName>
    </submittedName>
</protein>
<evidence type="ECO:0000256" key="1">
    <source>
        <dbReference type="SAM" id="MobiDB-lite"/>
    </source>
</evidence>
<evidence type="ECO:0000313" key="2">
    <source>
        <dbReference type="EMBL" id="RQO96386.1"/>
    </source>
</evidence>
<keyword evidence="3" id="KW-1185">Reference proteome</keyword>
<name>A0A3N7FKZ0_POPTR</name>
<feature type="region of interest" description="Disordered" evidence="1">
    <location>
        <begin position="1"/>
        <end position="31"/>
    </location>
</feature>
<proteinExistence type="predicted"/>
<sequence length="60" mass="6607">MSLHPLPCFLPSQGSSSNLRTSSLDGTNLPKPKCAMKGKKFPKSCPDPQLYMLVLFIHSM</sequence>
<dbReference type="EMBL" id="CM009299">
    <property type="protein sequence ID" value="RQO96386.1"/>
    <property type="molecule type" value="Genomic_DNA"/>
</dbReference>
<dbReference type="InParanoid" id="A0A3N7FKZ0"/>
<organism evidence="2 3">
    <name type="scientific">Populus trichocarpa</name>
    <name type="common">Western balsam poplar</name>
    <name type="synonym">Populus balsamifera subsp. trichocarpa</name>
    <dbReference type="NCBI Taxonomy" id="3694"/>
    <lineage>
        <taxon>Eukaryota</taxon>
        <taxon>Viridiplantae</taxon>
        <taxon>Streptophyta</taxon>
        <taxon>Embryophyta</taxon>
        <taxon>Tracheophyta</taxon>
        <taxon>Spermatophyta</taxon>
        <taxon>Magnoliopsida</taxon>
        <taxon>eudicotyledons</taxon>
        <taxon>Gunneridae</taxon>
        <taxon>Pentapetalae</taxon>
        <taxon>rosids</taxon>
        <taxon>fabids</taxon>
        <taxon>Malpighiales</taxon>
        <taxon>Salicaceae</taxon>
        <taxon>Saliceae</taxon>
        <taxon>Populus</taxon>
    </lineage>
</organism>
<dbReference type="AlphaFoldDB" id="A0A3N7FKZ0"/>
<gene>
    <name evidence="2" type="ORF">POPTR_010G075166</name>
</gene>
<reference evidence="2 3" key="1">
    <citation type="journal article" date="2006" name="Science">
        <title>The genome of black cottonwood, Populus trichocarpa (Torr. &amp; Gray).</title>
        <authorList>
            <person name="Tuskan G.A."/>
            <person name="Difazio S."/>
            <person name="Jansson S."/>
            <person name="Bohlmann J."/>
            <person name="Grigoriev I."/>
            <person name="Hellsten U."/>
            <person name="Putnam N."/>
            <person name="Ralph S."/>
            <person name="Rombauts S."/>
            <person name="Salamov A."/>
            <person name="Schein J."/>
            <person name="Sterck L."/>
            <person name="Aerts A."/>
            <person name="Bhalerao R.R."/>
            <person name="Bhalerao R.P."/>
            <person name="Blaudez D."/>
            <person name="Boerjan W."/>
            <person name="Brun A."/>
            <person name="Brunner A."/>
            <person name="Busov V."/>
            <person name="Campbell M."/>
            <person name="Carlson J."/>
            <person name="Chalot M."/>
            <person name="Chapman J."/>
            <person name="Chen G.L."/>
            <person name="Cooper D."/>
            <person name="Coutinho P.M."/>
            <person name="Couturier J."/>
            <person name="Covert S."/>
            <person name="Cronk Q."/>
            <person name="Cunningham R."/>
            <person name="Davis J."/>
            <person name="Degroeve S."/>
            <person name="Dejardin A."/>
            <person name="Depamphilis C."/>
            <person name="Detter J."/>
            <person name="Dirks B."/>
            <person name="Dubchak I."/>
            <person name="Duplessis S."/>
            <person name="Ehlting J."/>
            <person name="Ellis B."/>
            <person name="Gendler K."/>
            <person name="Goodstein D."/>
            <person name="Gribskov M."/>
            <person name="Grimwood J."/>
            <person name="Groover A."/>
            <person name="Gunter L."/>
            <person name="Hamberger B."/>
            <person name="Heinze B."/>
            <person name="Helariutta Y."/>
            <person name="Henrissat B."/>
            <person name="Holligan D."/>
            <person name="Holt R."/>
            <person name="Huang W."/>
            <person name="Islam-Faridi N."/>
            <person name="Jones S."/>
            <person name="Jones-Rhoades M."/>
            <person name="Jorgensen R."/>
            <person name="Joshi C."/>
            <person name="Kangasjarvi J."/>
            <person name="Karlsson J."/>
            <person name="Kelleher C."/>
            <person name="Kirkpatrick R."/>
            <person name="Kirst M."/>
            <person name="Kohler A."/>
            <person name="Kalluri U."/>
            <person name="Larimer F."/>
            <person name="Leebens-Mack J."/>
            <person name="Leple J.C."/>
            <person name="Locascio P."/>
            <person name="Lou Y."/>
            <person name="Lucas S."/>
            <person name="Martin F."/>
            <person name="Montanini B."/>
            <person name="Napoli C."/>
            <person name="Nelson D.R."/>
            <person name="Nelson C."/>
            <person name="Nieminen K."/>
            <person name="Nilsson O."/>
            <person name="Pereda V."/>
            <person name="Peter G."/>
            <person name="Philippe R."/>
            <person name="Pilate G."/>
            <person name="Poliakov A."/>
            <person name="Razumovskaya J."/>
            <person name="Richardson P."/>
            <person name="Rinaldi C."/>
            <person name="Ritland K."/>
            <person name="Rouze P."/>
            <person name="Ryaboy D."/>
            <person name="Schmutz J."/>
            <person name="Schrader J."/>
            <person name="Segerman B."/>
            <person name="Shin H."/>
            <person name="Siddiqui A."/>
            <person name="Sterky F."/>
            <person name="Terry A."/>
            <person name="Tsai C.J."/>
            <person name="Uberbacher E."/>
            <person name="Unneberg P."/>
            <person name="Vahala J."/>
            <person name="Wall K."/>
            <person name="Wessler S."/>
            <person name="Yang G."/>
            <person name="Yin T."/>
            <person name="Douglas C."/>
            <person name="Marra M."/>
            <person name="Sandberg G."/>
            <person name="Van de Peer Y."/>
            <person name="Rokhsar D."/>
        </authorList>
    </citation>
    <scope>NUCLEOTIDE SEQUENCE [LARGE SCALE GENOMIC DNA]</scope>
    <source>
        <strain evidence="3">cv. Nisqually</strain>
    </source>
</reference>
<evidence type="ECO:0000313" key="3">
    <source>
        <dbReference type="Proteomes" id="UP000006729"/>
    </source>
</evidence>
<accession>A0A3N7FKZ0</accession>